<dbReference type="PANTHER" id="PTHR24414:SF184">
    <property type="entry name" value="GALACTOSE OXIDASE_KELCH REPEAT SUPERFAMILY PROTEIN"/>
    <property type="match status" value="1"/>
</dbReference>
<proteinExistence type="predicted"/>
<dbReference type="Proteomes" id="UP000467841">
    <property type="component" value="Unassembled WGS sequence"/>
</dbReference>
<protein>
    <recommendedName>
        <fullName evidence="1">FKB95-like N-terminal Kelch domain-containing protein</fullName>
    </recommendedName>
</protein>
<accession>A0A6D2I4F8</accession>
<feature type="domain" description="FKB95-like N-terminal Kelch" evidence="1">
    <location>
        <begin position="1"/>
        <end position="172"/>
    </location>
</feature>
<reference evidence="2" key="1">
    <citation type="submission" date="2020-01" db="EMBL/GenBank/DDBJ databases">
        <authorList>
            <person name="Mishra B."/>
        </authorList>
    </citation>
    <scope>NUCLEOTIDE SEQUENCE [LARGE SCALE GENOMIC DNA]</scope>
</reference>
<comment type="caution">
    <text evidence="2">The sequence shown here is derived from an EMBL/GenBank/DDBJ whole genome shotgun (WGS) entry which is preliminary data.</text>
</comment>
<name>A0A6D2I4F8_9BRAS</name>
<evidence type="ECO:0000313" key="3">
    <source>
        <dbReference type="Proteomes" id="UP000467841"/>
    </source>
</evidence>
<dbReference type="Pfam" id="PF25210">
    <property type="entry name" value="Kelch_FKB95"/>
    <property type="match status" value="1"/>
</dbReference>
<dbReference type="InterPro" id="IPR050354">
    <property type="entry name" value="F-box/kelch-repeat_ARATH"/>
</dbReference>
<sequence>MEVFDPKTQTWELVVCPVAERCRSRVSKSAVIEGRILYMFLDGGVAYKPREDSWEAIQGPSRLEIGWPQRSYCVVDNVLCCFRNPDGVKWYDSEGQDWMNMKGLRGLPRFDVYSVLGVADYGGKLAVLWASGLRANGYGYKEKTIWCAVIVLEKRNGGEEIWGVVECIDPVLTVPAAYDMVRALAATV</sequence>
<gene>
    <name evidence="2" type="ORF">MERR_LOCUS10185</name>
</gene>
<dbReference type="InterPro" id="IPR015915">
    <property type="entry name" value="Kelch-typ_b-propeller"/>
</dbReference>
<dbReference type="Gene3D" id="2.120.10.80">
    <property type="entry name" value="Kelch-type beta propeller"/>
    <property type="match status" value="1"/>
</dbReference>
<dbReference type="EMBL" id="CACVBM020000754">
    <property type="protein sequence ID" value="CAA7022950.1"/>
    <property type="molecule type" value="Genomic_DNA"/>
</dbReference>
<evidence type="ECO:0000313" key="2">
    <source>
        <dbReference type="EMBL" id="CAA7022950.1"/>
    </source>
</evidence>
<dbReference type="AlphaFoldDB" id="A0A6D2I4F8"/>
<dbReference type="InterPro" id="IPR057499">
    <property type="entry name" value="Kelch_FKB95"/>
</dbReference>
<organism evidence="2 3">
    <name type="scientific">Microthlaspi erraticum</name>
    <dbReference type="NCBI Taxonomy" id="1685480"/>
    <lineage>
        <taxon>Eukaryota</taxon>
        <taxon>Viridiplantae</taxon>
        <taxon>Streptophyta</taxon>
        <taxon>Embryophyta</taxon>
        <taxon>Tracheophyta</taxon>
        <taxon>Spermatophyta</taxon>
        <taxon>Magnoliopsida</taxon>
        <taxon>eudicotyledons</taxon>
        <taxon>Gunneridae</taxon>
        <taxon>Pentapetalae</taxon>
        <taxon>rosids</taxon>
        <taxon>malvids</taxon>
        <taxon>Brassicales</taxon>
        <taxon>Brassicaceae</taxon>
        <taxon>Coluteocarpeae</taxon>
        <taxon>Microthlaspi</taxon>
    </lineage>
</organism>
<keyword evidence="3" id="KW-1185">Reference proteome</keyword>
<evidence type="ECO:0000259" key="1">
    <source>
        <dbReference type="Pfam" id="PF25210"/>
    </source>
</evidence>
<dbReference type="PANTHER" id="PTHR24414">
    <property type="entry name" value="F-BOX/KELCH-REPEAT PROTEIN SKIP4"/>
    <property type="match status" value="1"/>
</dbReference>
<dbReference type="SUPFAM" id="SSF117281">
    <property type="entry name" value="Kelch motif"/>
    <property type="match status" value="1"/>
</dbReference>
<dbReference type="OrthoDB" id="1099573at2759"/>